<reference evidence="1 2" key="1">
    <citation type="submission" date="2018-06" db="EMBL/GenBank/DDBJ databases">
        <title>Streptacidiphilus pinicola sp. nov., isolated from pine grove soil.</title>
        <authorList>
            <person name="Roh S.G."/>
            <person name="Park S."/>
            <person name="Kim M.-K."/>
            <person name="Yun B.-R."/>
            <person name="Park J."/>
            <person name="Kim M.J."/>
            <person name="Kim Y.S."/>
            <person name="Kim S.B."/>
        </authorList>
    </citation>
    <scope>NUCLEOTIDE SEQUENCE [LARGE SCALE GENOMIC DNA]</scope>
    <source>
        <strain evidence="1 2">MMS16-CNU450</strain>
    </source>
</reference>
<name>A0A2X0IFU6_9ACTN</name>
<keyword evidence="2" id="KW-1185">Reference proteome</keyword>
<dbReference type="AlphaFoldDB" id="A0A2X0IFU6"/>
<dbReference type="OrthoDB" id="3854634at2"/>
<dbReference type="Proteomes" id="UP000248889">
    <property type="component" value="Unassembled WGS sequence"/>
</dbReference>
<evidence type="ECO:0000313" key="1">
    <source>
        <dbReference type="EMBL" id="RAG82493.1"/>
    </source>
</evidence>
<evidence type="ECO:0000313" key="2">
    <source>
        <dbReference type="Proteomes" id="UP000248889"/>
    </source>
</evidence>
<dbReference type="EMBL" id="QKYN01000113">
    <property type="protein sequence ID" value="RAG82493.1"/>
    <property type="molecule type" value="Genomic_DNA"/>
</dbReference>
<comment type="caution">
    <text evidence="1">The sequence shown here is derived from an EMBL/GenBank/DDBJ whole genome shotgun (WGS) entry which is preliminary data.</text>
</comment>
<sequence>MLPPPEDVLLLLAHPFGDTWTTLADWMEHGPGPRPLLRPVKARSRLTGEDLPLSVVPLQYRNDGAARLAIERGQLKDPWAKL</sequence>
<gene>
    <name evidence="1" type="ORF">DN069_27330</name>
</gene>
<dbReference type="RefSeq" id="WP_111505342.1">
    <property type="nucleotide sequence ID" value="NZ_QKYN01000113.1"/>
</dbReference>
<protein>
    <submittedName>
        <fullName evidence="1">Uncharacterized protein</fullName>
    </submittedName>
</protein>
<accession>A0A2X0IFU6</accession>
<organism evidence="1 2">
    <name type="scientific">Streptacidiphilus pinicola</name>
    <dbReference type="NCBI Taxonomy" id="2219663"/>
    <lineage>
        <taxon>Bacteria</taxon>
        <taxon>Bacillati</taxon>
        <taxon>Actinomycetota</taxon>
        <taxon>Actinomycetes</taxon>
        <taxon>Kitasatosporales</taxon>
        <taxon>Streptomycetaceae</taxon>
        <taxon>Streptacidiphilus</taxon>
    </lineage>
</organism>
<proteinExistence type="predicted"/>